<name>A0AAD7DJ42_MYCRO</name>
<dbReference type="AlphaFoldDB" id="A0AAD7DJ42"/>
<protein>
    <submittedName>
        <fullName evidence="1">Uncharacterized protein</fullName>
    </submittedName>
</protein>
<dbReference type="EMBL" id="JARKIE010000052">
    <property type="protein sequence ID" value="KAJ7692430.1"/>
    <property type="molecule type" value="Genomic_DNA"/>
</dbReference>
<sequence length="156" mass="17996">MECRLESKEHLLRNISSDKKSTNKVQLSELRSKIEPVTKELREFREWPRLEVERAPPAQRRTTRLQSAAWSDRPVQISKAFPGMTLAVYDHVQIHEAGGGIIRVYLEKINDKYASVIQRSTCKRDWNAHHDGDVNRVVVQKMHEGMTGRHSQLGNA</sequence>
<evidence type="ECO:0000313" key="2">
    <source>
        <dbReference type="Proteomes" id="UP001221757"/>
    </source>
</evidence>
<evidence type="ECO:0000313" key="1">
    <source>
        <dbReference type="EMBL" id="KAJ7692430.1"/>
    </source>
</evidence>
<organism evidence="1 2">
    <name type="scientific">Mycena rosella</name>
    <name type="common">Pink bonnet</name>
    <name type="synonym">Agaricus rosellus</name>
    <dbReference type="NCBI Taxonomy" id="1033263"/>
    <lineage>
        <taxon>Eukaryota</taxon>
        <taxon>Fungi</taxon>
        <taxon>Dikarya</taxon>
        <taxon>Basidiomycota</taxon>
        <taxon>Agaricomycotina</taxon>
        <taxon>Agaricomycetes</taxon>
        <taxon>Agaricomycetidae</taxon>
        <taxon>Agaricales</taxon>
        <taxon>Marasmiineae</taxon>
        <taxon>Mycenaceae</taxon>
        <taxon>Mycena</taxon>
    </lineage>
</organism>
<dbReference type="Proteomes" id="UP001221757">
    <property type="component" value="Unassembled WGS sequence"/>
</dbReference>
<reference evidence="1" key="1">
    <citation type="submission" date="2023-03" db="EMBL/GenBank/DDBJ databases">
        <title>Massive genome expansion in bonnet fungi (Mycena s.s.) driven by repeated elements and novel gene families across ecological guilds.</title>
        <authorList>
            <consortium name="Lawrence Berkeley National Laboratory"/>
            <person name="Harder C.B."/>
            <person name="Miyauchi S."/>
            <person name="Viragh M."/>
            <person name="Kuo A."/>
            <person name="Thoen E."/>
            <person name="Andreopoulos B."/>
            <person name="Lu D."/>
            <person name="Skrede I."/>
            <person name="Drula E."/>
            <person name="Henrissat B."/>
            <person name="Morin E."/>
            <person name="Kohler A."/>
            <person name="Barry K."/>
            <person name="LaButti K."/>
            <person name="Morin E."/>
            <person name="Salamov A."/>
            <person name="Lipzen A."/>
            <person name="Mereny Z."/>
            <person name="Hegedus B."/>
            <person name="Baldrian P."/>
            <person name="Stursova M."/>
            <person name="Weitz H."/>
            <person name="Taylor A."/>
            <person name="Grigoriev I.V."/>
            <person name="Nagy L.G."/>
            <person name="Martin F."/>
            <person name="Kauserud H."/>
        </authorList>
    </citation>
    <scope>NUCLEOTIDE SEQUENCE</scope>
    <source>
        <strain evidence="1">CBHHK067</strain>
    </source>
</reference>
<accession>A0AAD7DJ42</accession>
<proteinExistence type="predicted"/>
<keyword evidence="2" id="KW-1185">Reference proteome</keyword>
<gene>
    <name evidence="1" type="ORF">B0H17DRAFT_1133156</name>
</gene>
<comment type="caution">
    <text evidence="1">The sequence shown here is derived from an EMBL/GenBank/DDBJ whole genome shotgun (WGS) entry which is preliminary data.</text>
</comment>